<dbReference type="EMBL" id="SOBT01000010">
    <property type="protein sequence ID" value="TDU26821.1"/>
    <property type="molecule type" value="Genomic_DNA"/>
</dbReference>
<dbReference type="PANTHER" id="PTHR37484:SF1">
    <property type="entry name" value="ROD SHAPE-DETERMINING PROTEIN MRED"/>
    <property type="match status" value="1"/>
</dbReference>
<comment type="function">
    <text evidence="8">Involved in formation of the rod shape of the cell. May also contribute to regulation of formation of penicillin-binding proteins.</text>
</comment>
<evidence type="ECO:0000256" key="6">
    <source>
        <dbReference type="ARBA" id="ARBA00022989"/>
    </source>
</evidence>
<reference evidence="10 11" key="1">
    <citation type="submission" date="2019-03" db="EMBL/GenBank/DDBJ databases">
        <title>Genomic Encyclopedia of Type Strains, Phase IV (KMG-IV): sequencing the most valuable type-strain genomes for metagenomic binning, comparative biology and taxonomic classification.</title>
        <authorList>
            <person name="Goeker M."/>
        </authorList>
    </citation>
    <scope>NUCLEOTIDE SEQUENCE [LARGE SCALE GENOMIC DNA]</scope>
    <source>
        <strain evidence="10 11">DSM 26377</strain>
    </source>
</reference>
<keyword evidence="5 8" id="KW-0133">Cell shape</keyword>
<keyword evidence="7 8" id="KW-0472">Membrane</keyword>
<gene>
    <name evidence="10" type="ORF">DFR24_3852</name>
</gene>
<dbReference type="GO" id="GO:0008360">
    <property type="term" value="P:regulation of cell shape"/>
    <property type="evidence" value="ECO:0007669"/>
    <property type="project" value="UniProtKB-UniRule"/>
</dbReference>
<comment type="caution">
    <text evidence="10">The sequence shown here is derived from an EMBL/GenBank/DDBJ whole genome shotgun (WGS) entry which is preliminary data.</text>
</comment>
<feature type="transmembrane region" description="Helical" evidence="9">
    <location>
        <begin position="130"/>
        <end position="149"/>
    </location>
</feature>
<keyword evidence="8" id="KW-0997">Cell inner membrane</keyword>
<evidence type="ECO:0000256" key="4">
    <source>
        <dbReference type="ARBA" id="ARBA00022692"/>
    </source>
</evidence>
<dbReference type="Pfam" id="PF04093">
    <property type="entry name" value="MreD"/>
    <property type="match status" value="1"/>
</dbReference>
<dbReference type="GO" id="GO:0005886">
    <property type="term" value="C:plasma membrane"/>
    <property type="evidence" value="ECO:0007669"/>
    <property type="project" value="UniProtKB-SubCell"/>
</dbReference>
<accession>A0A4R7P168</accession>
<name>A0A4R7P168_9GAMM</name>
<sequence>MSRTPFRRFWLSLLVALFLQLVALPDAVAAARPLWIPLILVYWALAEPRVPALISAFLLGIALDVLYNTVLGQHAMGFVLLVFFMARLRAVFVLFPLWQSTIALIPAWAAYCLLMTMVDDISRHRADVWLRWLPALSTTLFWPLVYTVLEGATRRHSQE</sequence>
<evidence type="ECO:0000256" key="2">
    <source>
        <dbReference type="ARBA" id="ARBA00007776"/>
    </source>
</evidence>
<dbReference type="NCBIfam" id="TIGR03426">
    <property type="entry name" value="shape_MreD"/>
    <property type="match status" value="1"/>
</dbReference>
<evidence type="ECO:0000313" key="11">
    <source>
        <dbReference type="Proteomes" id="UP000295341"/>
    </source>
</evidence>
<keyword evidence="6 9" id="KW-1133">Transmembrane helix</keyword>
<dbReference type="InterPro" id="IPR007227">
    <property type="entry name" value="Cell_shape_determining_MreD"/>
</dbReference>
<dbReference type="AlphaFoldDB" id="A0A4R7P168"/>
<organism evidence="10 11">
    <name type="scientific">Panacagrimonas perspica</name>
    <dbReference type="NCBI Taxonomy" id="381431"/>
    <lineage>
        <taxon>Bacteria</taxon>
        <taxon>Pseudomonadati</taxon>
        <taxon>Pseudomonadota</taxon>
        <taxon>Gammaproteobacteria</taxon>
        <taxon>Nevskiales</taxon>
        <taxon>Nevskiaceae</taxon>
        <taxon>Panacagrimonas</taxon>
    </lineage>
</organism>
<dbReference type="PIRSF" id="PIRSF018472">
    <property type="entry name" value="MreD_proteobac"/>
    <property type="match status" value="1"/>
</dbReference>
<keyword evidence="11" id="KW-1185">Reference proteome</keyword>
<dbReference type="OrthoDB" id="6647425at2"/>
<keyword evidence="4 9" id="KW-0812">Transmembrane</keyword>
<evidence type="ECO:0000256" key="1">
    <source>
        <dbReference type="ARBA" id="ARBA00004651"/>
    </source>
</evidence>
<comment type="similarity">
    <text evidence="2 8">Belongs to the MreD family.</text>
</comment>
<dbReference type="RefSeq" id="WP_133882981.1">
    <property type="nucleotide sequence ID" value="NZ_MWIN01000009.1"/>
</dbReference>
<evidence type="ECO:0000313" key="10">
    <source>
        <dbReference type="EMBL" id="TDU26821.1"/>
    </source>
</evidence>
<evidence type="ECO:0000256" key="7">
    <source>
        <dbReference type="ARBA" id="ARBA00023136"/>
    </source>
</evidence>
<comment type="subcellular location">
    <subcellularLocation>
        <location evidence="8">Cell inner membrane</location>
    </subcellularLocation>
    <subcellularLocation>
        <location evidence="1">Cell membrane</location>
        <topology evidence="1">Multi-pass membrane protein</topology>
    </subcellularLocation>
</comment>
<keyword evidence="3 8" id="KW-1003">Cell membrane</keyword>
<evidence type="ECO:0000256" key="3">
    <source>
        <dbReference type="ARBA" id="ARBA00022475"/>
    </source>
</evidence>
<dbReference type="InterPro" id="IPR026034">
    <property type="entry name" value="MreD_proteobac"/>
</dbReference>
<protein>
    <recommendedName>
        <fullName evidence="8">Rod shape-determining protein MreD</fullName>
    </recommendedName>
</protein>
<dbReference type="Proteomes" id="UP000295341">
    <property type="component" value="Unassembled WGS sequence"/>
</dbReference>
<dbReference type="PANTHER" id="PTHR37484">
    <property type="entry name" value="ROD SHAPE-DETERMINING PROTEIN MRED"/>
    <property type="match status" value="1"/>
</dbReference>
<evidence type="ECO:0000256" key="8">
    <source>
        <dbReference type="PIRNR" id="PIRNR018472"/>
    </source>
</evidence>
<proteinExistence type="inferred from homology"/>
<evidence type="ECO:0000256" key="5">
    <source>
        <dbReference type="ARBA" id="ARBA00022960"/>
    </source>
</evidence>
<evidence type="ECO:0000256" key="9">
    <source>
        <dbReference type="SAM" id="Phobius"/>
    </source>
</evidence>
<feature type="transmembrane region" description="Helical" evidence="9">
    <location>
        <begin position="101"/>
        <end position="118"/>
    </location>
</feature>